<dbReference type="Gene3D" id="3.40.50.1390">
    <property type="entry name" value="Resolvase, N-terminal catalytic domain"/>
    <property type="match status" value="1"/>
</dbReference>
<dbReference type="PANTHER" id="PTHR30461:SF19">
    <property type="entry name" value="SITE-SPECIFIC RECOMBINASE RESOLVASE FAMILY"/>
    <property type="match status" value="1"/>
</dbReference>
<comment type="caution">
    <text evidence="2">The sequence shown here is derived from an EMBL/GenBank/DDBJ whole genome shotgun (WGS) entry which is preliminary data.</text>
</comment>
<proteinExistence type="predicted"/>
<sequence length="211" mass="23124">MTPVAIFTRVSKTSQDFDRQINDLTKYAASMGYKVVDSINEKVSGSKTNEERQGIVDLLKLAKDGAIKKVLVAEVSRLGRNTTEVLKVVDALKESGVSTFIMNHQIETLNADGKANSMSQMFLTLLSEFARMEKETLIERINSGLDEARRKGVKLGRREGTTKNNDALLAEYKTVVAQIHKGQSVRNAAKICGVSTATVQKVKKAMSTAKA</sequence>
<keyword evidence="3" id="KW-1185">Reference proteome</keyword>
<dbReference type="Proteomes" id="UP001596405">
    <property type="component" value="Unassembled WGS sequence"/>
</dbReference>
<dbReference type="InterPro" id="IPR050639">
    <property type="entry name" value="SSR_resolvase"/>
</dbReference>
<dbReference type="InterPro" id="IPR006119">
    <property type="entry name" value="Resolv_N"/>
</dbReference>
<accession>A0ABW2DUD4</accession>
<dbReference type="CDD" id="cd03768">
    <property type="entry name" value="SR_ResInv"/>
    <property type="match status" value="1"/>
</dbReference>
<dbReference type="Pfam" id="PF00239">
    <property type="entry name" value="Resolvase"/>
    <property type="match status" value="1"/>
</dbReference>
<gene>
    <name evidence="2" type="ORF">ACFQHR_19820</name>
</gene>
<dbReference type="EMBL" id="JBHSYQ010000016">
    <property type="protein sequence ID" value="MFC6999894.1"/>
    <property type="molecule type" value="Genomic_DNA"/>
</dbReference>
<name>A0ABW2DUD4_9BACT</name>
<evidence type="ECO:0000259" key="1">
    <source>
        <dbReference type="PROSITE" id="PS51736"/>
    </source>
</evidence>
<protein>
    <submittedName>
        <fullName evidence="2">Recombinase family protein</fullName>
    </submittedName>
</protein>
<evidence type="ECO:0000313" key="2">
    <source>
        <dbReference type="EMBL" id="MFC6999894.1"/>
    </source>
</evidence>
<organism evidence="2 3">
    <name type="scientific">Rufibacter roseus</name>
    <dbReference type="NCBI Taxonomy" id="1567108"/>
    <lineage>
        <taxon>Bacteria</taxon>
        <taxon>Pseudomonadati</taxon>
        <taxon>Bacteroidota</taxon>
        <taxon>Cytophagia</taxon>
        <taxon>Cytophagales</taxon>
        <taxon>Hymenobacteraceae</taxon>
        <taxon>Rufibacter</taxon>
    </lineage>
</organism>
<dbReference type="RefSeq" id="WP_066622153.1">
    <property type="nucleotide sequence ID" value="NZ_JBHSYQ010000016.1"/>
</dbReference>
<dbReference type="SUPFAM" id="SSF53041">
    <property type="entry name" value="Resolvase-like"/>
    <property type="match status" value="1"/>
</dbReference>
<evidence type="ECO:0000313" key="3">
    <source>
        <dbReference type="Proteomes" id="UP001596405"/>
    </source>
</evidence>
<dbReference type="InterPro" id="IPR036162">
    <property type="entry name" value="Resolvase-like_N_sf"/>
</dbReference>
<reference evidence="3" key="1">
    <citation type="journal article" date="2019" name="Int. J. Syst. Evol. Microbiol.">
        <title>The Global Catalogue of Microorganisms (GCM) 10K type strain sequencing project: providing services to taxonomists for standard genome sequencing and annotation.</title>
        <authorList>
            <consortium name="The Broad Institute Genomics Platform"/>
            <consortium name="The Broad Institute Genome Sequencing Center for Infectious Disease"/>
            <person name="Wu L."/>
            <person name="Ma J."/>
        </authorList>
    </citation>
    <scope>NUCLEOTIDE SEQUENCE [LARGE SCALE GENOMIC DNA]</scope>
    <source>
        <strain evidence="3">CGMCC 4.7393</strain>
    </source>
</reference>
<dbReference type="PANTHER" id="PTHR30461">
    <property type="entry name" value="DNA-INVERTASE FROM LAMBDOID PROPHAGE"/>
    <property type="match status" value="1"/>
</dbReference>
<dbReference type="PROSITE" id="PS51736">
    <property type="entry name" value="RECOMBINASES_3"/>
    <property type="match status" value="1"/>
</dbReference>
<feature type="domain" description="Resolvase/invertase-type recombinase catalytic" evidence="1">
    <location>
        <begin position="3"/>
        <end position="152"/>
    </location>
</feature>
<dbReference type="SMART" id="SM00857">
    <property type="entry name" value="Resolvase"/>
    <property type="match status" value="1"/>
</dbReference>